<evidence type="ECO:0000256" key="1">
    <source>
        <dbReference type="SAM" id="MobiDB-lite"/>
    </source>
</evidence>
<dbReference type="PANTHER" id="PTHR33923">
    <property type="entry name" value="CALMODULIN-BINDING PROTEIN-RELATED"/>
    <property type="match status" value="1"/>
</dbReference>
<evidence type="ECO:0000313" key="4">
    <source>
        <dbReference type="Proteomes" id="UP000235145"/>
    </source>
</evidence>
<dbReference type="EMBL" id="NBSK02000001">
    <property type="protein sequence ID" value="KAJ0225099.1"/>
    <property type="molecule type" value="Genomic_DNA"/>
</dbReference>
<feature type="compositionally biased region" description="Polar residues" evidence="1">
    <location>
        <begin position="73"/>
        <end position="87"/>
    </location>
</feature>
<proteinExistence type="predicted"/>
<dbReference type="SMART" id="SM01054">
    <property type="entry name" value="CaM_binding"/>
    <property type="match status" value="1"/>
</dbReference>
<name>A0A9R1XTM2_LACSA</name>
<dbReference type="OrthoDB" id="1304871at2759"/>
<keyword evidence="4" id="KW-1185">Reference proteome</keyword>
<accession>A0A9R1XTM2</accession>
<protein>
    <recommendedName>
        <fullName evidence="2">Calmodulin-binding domain-containing protein</fullName>
    </recommendedName>
</protein>
<feature type="region of interest" description="Disordered" evidence="1">
    <location>
        <begin position="20"/>
        <end position="111"/>
    </location>
</feature>
<feature type="domain" description="Calmodulin-binding" evidence="2">
    <location>
        <begin position="544"/>
        <end position="654"/>
    </location>
</feature>
<dbReference type="InterPro" id="IPR044681">
    <property type="entry name" value="PICBP-like"/>
</dbReference>
<comment type="caution">
    <text evidence="3">The sequence shown here is derived from an EMBL/GenBank/DDBJ whole genome shotgun (WGS) entry which is preliminary data.</text>
</comment>
<reference evidence="3 4" key="1">
    <citation type="journal article" date="2017" name="Nat. Commun.">
        <title>Genome assembly with in vitro proximity ligation data and whole-genome triplication in lettuce.</title>
        <authorList>
            <person name="Reyes-Chin-Wo S."/>
            <person name="Wang Z."/>
            <person name="Yang X."/>
            <person name="Kozik A."/>
            <person name="Arikit S."/>
            <person name="Song C."/>
            <person name="Xia L."/>
            <person name="Froenicke L."/>
            <person name="Lavelle D.O."/>
            <person name="Truco M.J."/>
            <person name="Xia R."/>
            <person name="Zhu S."/>
            <person name="Xu C."/>
            <person name="Xu H."/>
            <person name="Xu X."/>
            <person name="Cox K."/>
            <person name="Korf I."/>
            <person name="Meyers B.C."/>
            <person name="Michelmore R.W."/>
        </authorList>
    </citation>
    <scope>NUCLEOTIDE SEQUENCE [LARGE SCALE GENOMIC DNA]</scope>
    <source>
        <strain evidence="4">cv. Salinas</strain>
        <tissue evidence="3">Seedlings</tissue>
    </source>
</reference>
<dbReference type="InterPro" id="IPR012417">
    <property type="entry name" value="CaM-bd_dom_pln"/>
</dbReference>
<feature type="region of interest" description="Disordered" evidence="1">
    <location>
        <begin position="390"/>
        <end position="421"/>
    </location>
</feature>
<feature type="region of interest" description="Disordered" evidence="1">
    <location>
        <begin position="455"/>
        <end position="592"/>
    </location>
</feature>
<dbReference type="PANTHER" id="PTHR33923:SF2">
    <property type="entry name" value="CALMODULIN-BINDING PROTEIN-RELATED"/>
    <property type="match status" value="1"/>
</dbReference>
<evidence type="ECO:0000259" key="2">
    <source>
        <dbReference type="SMART" id="SM01054"/>
    </source>
</evidence>
<dbReference type="Pfam" id="PF07839">
    <property type="entry name" value="CaM_binding"/>
    <property type="match status" value="1"/>
</dbReference>
<gene>
    <name evidence="3" type="ORF">LSAT_V11C100038680</name>
</gene>
<dbReference type="AlphaFoldDB" id="A0A9R1XTM2"/>
<organism evidence="3 4">
    <name type="scientific">Lactuca sativa</name>
    <name type="common">Garden lettuce</name>
    <dbReference type="NCBI Taxonomy" id="4236"/>
    <lineage>
        <taxon>Eukaryota</taxon>
        <taxon>Viridiplantae</taxon>
        <taxon>Streptophyta</taxon>
        <taxon>Embryophyta</taxon>
        <taxon>Tracheophyta</taxon>
        <taxon>Spermatophyta</taxon>
        <taxon>Magnoliopsida</taxon>
        <taxon>eudicotyledons</taxon>
        <taxon>Gunneridae</taxon>
        <taxon>Pentapetalae</taxon>
        <taxon>asterids</taxon>
        <taxon>campanulids</taxon>
        <taxon>Asterales</taxon>
        <taxon>Asteraceae</taxon>
        <taxon>Cichorioideae</taxon>
        <taxon>Cichorieae</taxon>
        <taxon>Lactucinae</taxon>
        <taxon>Lactuca</taxon>
    </lineage>
</organism>
<dbReference type="Proteomes" id="UP000235145">
    <property type="component" value="Unassembled WGS sequence"/>
</dbReference>
<feature type="compositionally biased region" description="Basic and acidic residues" evidence="1">
    <location>
        <begin position="464"/>
        <end position="483"/>
    </location>
</feature>
<sequence>MVQRKVPNKLGIKTHLLKSDTHLEYLRPSSPKSHDLKKIMKKPRPVDSRPSPPPPPPPLRKKKPHDAGARASPQKQSPNYMKSTTSFDARKDVRKMTPTLKGDSEKGKPSSLKVVRKLTKTPSFKPLRPLKCSPVMLSARRTTCSSTLKDAKFPSYLELSHGGTELEGTSAMKVCPYNYCSLNGHHHAPVPPLRCFLSARRRALKNQKSFKLGCLSPRQTKPGVKKNDEVVTEQVIFADEGPEADMEMEVTPVTPVMEEKEEEENRDFFVEIYSKEREDNLECSAMDWEEGYCSSSSSSCVDDGITMKSPEIEDDDSREEKIQKTGFESLYDGLQELYDEESVSSGAWSDSEGDYDYESDSLYQQMKINHQNEMEDDENIGFEAKIDEVIPTGDLEENSRESETLPDFGGNSPERTESTDKHHTTIIYNIIQYNISIFINGEKTEHTKTDKLVSVQVPETPGEENQKVSDELPADAKDNKSTEQLDTSSLTDTQEDPEREHDEIPACSRSNSMDFESDKHSEIEEEPEKPATSGEELLDSIDEEPTSKSDEKPVISSEELPDSSMNLNESTRRKKTDKEIEDSGEYNLRGPNFLPEVADPDAETVDLKHQTIDERKNAEEWMVDFALQQAVTTLAPARKKKVALLVEAFEKVIPTPKYESHNRHTSKAFTNARLMQACS</sequence>
<evidence type="ECO:0000313" key="3">
    <source>
        <dbReference type="EMBL" id="KAJ0225099.1"/>
    </source>
</evidence>
<dbReference type="GO" id="GO:0005516">
    <property type="term" value="F:calmodulin binding"/>
    <property type="evidence" value="ECO:0007669"/>
    <property type="project" value="InterPro"/>
</dbReference>